<dbReference type="PANTHER" id="PTHR11659">
    <property type="entry name" value="GLUTAMYL-TRNA GLN AMIDOTRANSFERASE SUBUNIT B MITOCHONDRIAL AND PROKARYOTIC PET112-RELATED"/>
    <property type="match status" value="1"/>
</dbReference>
<comment type="catalytic activity">
    <reaction evidence="10 11">
        <text>L-glutamyl-tRNA(Gln) + L-glutamine + ATP + H2O = L-glutaminyl-tRNA(Gln) + L-glutamate + ADP + phosphate + H(+)</text>
        <dbReference type="Rhea" id="RHEA:17521"/>
        <dbReference type="Rhea" id="RHEA-COMP:9681"/>
        <dbReference type="Rhea" id="RHEA-COMP:9684"/>
        <dbReference type="ChEBI" id="CHEBI:15377"/>
        <dbReference type="ChEBI" id="CHEBI:15378"/>
        <dbReference type="ChEBI" id="CHEBI:29985"/>
        <dbReference type="ChEBI" id="CHEBI:30616"/>
        <dbReference type="ChEBI" id="CHEBI:43474"/>
        <dbReference type="ChEBI" id="CHEBI:58359"/>
        <dbReference type="ChEBI" id="CHEBI:78520"/>
        <dbReference type="ChEBI" id="CHEBI:78521"/>
        <dbReference type="ChEBI" id="CHEBI:456216"/>
    </reaction>
</comment>
<evidence type="ECO:0000256" key="2">
    <source>
        <dbReference type="ARBA" id="ARBA00011123"/>
    </source>
</evidence>
<dbReference type="GO" id="GO:0006412">
    <property type="term" value="P:translation"/>
    <property type="evidence" value="ECO:0007669"/>
    <property type="project" value="UniProtKB-UniRule"/>
</dbReference>
<evidence type="ECO:0000256" key="11">
    <source>
        <dbReference type="HAMAP-Rule" id="MF_00121"/>
    </source>
</evidence>
<dbReference type="Gene3D" id="1.10.10.410">
    <property type="match status" value="1"/>
</dbReference>
<dbReference type="PROSITE" id="PS01234">
    <property type="entry name" value="GATB"/>
    <property type="match status" value="1"/>
</dbReference>
<keyword evidence="5 11" id="KW-0547">Nucleotide-binding</keyword>
<comment type="catalytic activity">
    <reaction evidence="9 11">
        <text>L-aspartyl-tRNA(Asn) + L-glutamine + ATP + H2O = L-asparaginyl-tRNA(Asn) + L-glutamate + ADP + phosphate + 2 H(+)</text>
        <dbReference type="Rhea" id="RHEA:14513"/>
        <dbReference type="Rhea" id="RHEA-COMP:9674"/>
        <dbReference type="Rhea" id="RHEA-COMP:9677"/>
        <dbReference type="ChEBI" id="CHEBI:15377"/>
        <dbReference type="ChEBI" id="CHEBI:15378"/>
        <dbReference type="ChEBI" id="CHEBI:29985"/>
        <dbReference type="ChEBI" id="CHEBI:30616"/>
        <dbReference type="ChEBI" id="CHEBI:43474"/>
        <dbReference type="ChEBI" id="CHEBI:58359"/>
        <dbReference type="ChEBI" id="CHEBI:78515"/>
        <dbReference type="ChEBI" id="CHEBI:78516"/>
        <dbReference type="ChEBI" id="CHEBI:456216"/>
    </reaction>
</comment>
<dbReference type="SUPFAM" id="SSF89095">
    <property type="entry name" value="GatB/YqeY motif"/>
    <property type="match status" value="1"/>
</dbReference>
<dbReference type="Pfam" id="PF02934">
    <property type="entry name" value="GatB_N"/>
    <property type="match status" value="1"/>
</dbReference>
<dbReference type="EC" id="6.3.5.-" evidence="11"/>
<dbReference type="SUPFAM" id="SSF55931">
    <property type="entry name" value="Glutamine synthetase/guanido kinase"/>
    <property type="match status" value="1"/>
</dbReference>
<feature type="domain" description="Asn/Gln amidotransferase" evidence="12">
    <location>
        <begin position="340"/>
        <end position="492"/>
    </location>
</feature>
<evidence type="ECO:0000256" key="8">
    <source>
        <dbReference type="ARBA" id="ARBA00024799"/>
    </source>
</evidence>
<dbReference type="NCBIfam" id="NF004014">
    <property type="entry name" value="PRK05477.1-4"/>
    <property type="match status" value="1"/>
</dbReference>
<dbReference type="RefSeq" id="WP_144994979.1">
    <property type="nucleotide sequence ID" value="NZ_CP036281.1"/>
</dbReference>
<dbReference type="OrthoDB" id="9804078at2"/>
<dbReference type="Proteomes" id="UP000317178">
    <property type="component" value="Chromosome"/>
</dbReference>
<dbReference type="EMBL" id="CP036281">
    <property type="protein sequence ID" value="QDU79963.1"/>
    <property type="molecule type" value="Genomic_DNA"/>
</dbReference>
<dbReference type="SMART" id="SM00845">
    <property type="entry name" value="GatB_Yqey"/>
    <property type="match status" value="1"/>
</dbReference>
<dbReference type="InterPro" id="IPR023168">
    <property type="entry name" value="GatB_Yqey_C_2"/>
</dbReference>
<evidence type="ECO:0000256" key="10">
    <source>
        <dbReference type="ARBA" id="ARBA00047913"/>
    </source>
</evidence>
<dbReference type="Gene3D" id="1.10.150.380">
    <property type="entry name" value="GatB domain, N-terminal subdomain"/>
    <property type="match status" value="1"/>
</dbReference>
<dbReference type="NCBIfam" id="NF004012">
    <property type="entry name" value="PRK05477.1-2"/>
    <property type="match status" value="1"/>
</dbReference>
<dbReference type="InterPro" id="IPR006075">
    <property type="entry name" value="Asn/Gln-tRNA_Trfase_suB/E_cat"/>
</dbReference>
<evidence type="ECO:0000313" key="14">
    <source>
        <dbReference type="Proteomes" id="UP000317178"/>
    </source>
</evidence>
<dbReference type="GO" id="GO:0050566">
    <property type="term" value="F:asparaginyl-tRNA synthase (glutamine-hydrolyzing) activity"/>
    <property type="evidence" value="ECO:0007669"/>
    <property type="project" value="RHEA"/>
</dbReference>
<dbReference type="Pfam" id="PF02637">
    <property type="entry name" value="GatB_Yqey"/>
    <property type="match status" value="1"/>
</dbReference>
<evidence type="ECO:0000313" key="13">
    <source>
        <dbReference type="EMBL" id="QDU79963.1"/>
    </source>
</evidence>
<keyword evidence="14" id="KW-1185">Reference proteome</keyword>
<accession>A0A518CL56</accession>
<evidence type="ECO:0000256" key="6">
    <source>
        <dbReference type="ARBA" id="ARBA00022840"/>
    </source>
</evidence>
<proteinExistence type="inferred from homology"/>
<name>A0A518CL56_9PLAN</name>
<dbReference type="InterPro" id="IPR017959">
    <property type="entry name" value="Asn/Gln-tRNA_amidoTrfase_suB/E"/>
</dbReference>
<keyword evidence="4 11" id="KW-0436">Ligase</keyword>
<dbReference type="GO" id="GO:0050567">
    <property type="term" value="F:glutaminyl-tRNA synthase (glutamine-hydrolyzing) activity"/>
    <property type="evidence" value="ECO:0007669"/>
    <property type="project" value="UniProtKB-UniRule"/>
</dbReference>
<keyword evidence="6 11" id="KW-0067">ATP-binding</keyword>
<sequence>MDYKVVIGLEVHVQLLTNTKLFSGCINKFNPDNPNVQTDPVTIGLPGTLPVMNRKAFRLALETAIALNCTIARFTKWDRKQYYYPDLPKGYQISQYDMPFSEHGWLEIPTTDDTVEPRQIRILRAHLEEDAGKNMHDETGGGGDSHVDLNRAGTPLIEIVSQPDITSAAEARAYLEELKLLLSYIGVSDCNMQEGSLRCDANINLHVLKDGETIPTPIVEVKNVNSFRNVELACEYEIIRQQKEFEETGKRLGEVEKETRGWDAVRGTTFAQRGKEDASDYRYFPDPDLVPVVVSDEILNDAQASLCELPAARRQRFLKEYSLTPYDANVIIEKLGAFADYFETVAKGCDDGKQAANWVTQDVTREMNDRGLSIEEFPIKADVLAALLAKVIKGDLTIKSAREVFMELLEVPATECTSAKIDQIIDEKGLGAVQDTGQITEVINAVVSRNEKAASDIREGKLQAAGPMIGQVMKELKGADPKTVRQMIIDHIQGN</sequence>
<evidence type="ECO:0000256" key="1">
    <source>
        <dbReference type="ARBA" id="ARBA00005306"/>
    </source>
</evidence>
<evidence type="ECO:0000256" key="4">
    <source>
        <dbReference type="ARBA" id="ARBA00022598"/>
    </source>
</evidence>
<comment type="subunit">
    <text evidence="2 11">Heterotrimer of A, B and C subunits.</text>
</comment>
<evidence type="ECO:0000256" key="9">
    <source>
        <dbReference type="ARBA" id="ARBA00047380"/>
    </source>
</evidence>
<reference evidence="13 14" key="1">
    <citation type="submission" date="2019-02" db="EMBL/GenBank/DDBJ databases">
        <title>Deep-cultivation of Planctomycetes and their phenomic and genomic characterization uncovers novel biology.</title>
        <authorList>
            <person name="Wiegand S."/>
            <person name="Jogler M."/>
            <person name="Boedeker C."/>
            <person name="Pinto D."/>
            <person name="Vollmers J."/>
            <person name="Rivas-Marin E."/>
            <person name="Kohn T."/>
            <person name="Peeters S.H."/>
            <person name="Heuer A."/>
            <person name="Rast P."/>
            <person name="Oberbeckmann S."/>
            <person name="Bunk B."/>
            <person name="Jeske O."/>
            <person name="Meyerdierks A."/>
            <person name="Storesund J.E."/>
            <person name="Kallscheuer N."/>
            <person name="Luecker S."/>
            <person name="Lage O.M."/>
            <person name="Pohl T."/>
            <person name="Merkel B.J."/>
            <person name="Hornburger P."/>
            <person name="Mueller R.-W."/>
            <person name="Bruemmer F."/>
            <person name="Labrenz M."/>
            <person name="Spormann A.M."/>
            <person name="Op den Camp H."/>
            <person name="Overmann J."/>
            <person name="Amann R."/>
            <person name="Jetten M.S.M."/>
            <person name="Mascher T."/>
            <person name="Medema M.H."/>
            <person name="Devos D.P."/>
            <person name="Kaster A.-K."/>
            <person name="Ovreas L."/>
            <person name="Rohde M."/>
            <person name="Galperin M.Y."/>
            <person name="Jogler C."/>
        </authorList>
    </citation>
    <scope>NUCLEOTIDE SEQUENCE [LARGE SCALE GENOMIC DNA]</scope>
    <source>
        <strain evidence="13 14">Pla110</strain>
    </source>
</reference>
<dbReference type="InterPro" id="IPR017958">
    <property type="entry name" value="Gln-tRNA_amidoTrfase_suB_CS"/>
</dbReference>
<keyword evidence="7 11" id="KW-0648">Protein biosynthesis</keyword>
<dbReference type="InterPro" id="IPR003789">
    <property type="entry name" value="Asn/Gln_tRNA_amidoTrase-B-like"/>
</dbReference>
<dbReference type="GO" id="GO:0016740">
    <property type="term" value="F:transferase activity"/>
    <property type="evidence" value="ECO:0007669"/>
    <property type="project" value="UniProtKB-KW"/>
</dbReference>
<dbReference type="PANTHER" id="PTHR11659:SF0">
    <property type="entry name" value="GLUTAMYL-TRNA(GLN) AMIDOTRANSFERASE SUBUNIT B, MITOCHONDRIAL"/>
    <property type="match status" value="1"/>
</dbReference>
<keyword evidence="13" id="KW-0808">Transferase</keyword>
<dbReference type="GO" id="GO:0005524">
    <property type="term" value="F:ATP binding"/>
    <property type="evidence" value="ECO:0007669"/>
    <property type="project" value="UniProtKB-KW"/>
</dbReference>
<organism evidence="13 14">
    <name type="scientific">Polystyrenella longa</name>
    <dbReference type="NCBI Taxonomy" id="2528007"/>
    <lineage>
        <taxon>Bacteria</taxon>
        <taxon>Pseudomonadati</taxon>
        <taxon>Planctomycetota</taxon>
        <taxon>Planctomycetia</taxon>
        <taxon>Planctomycetales</taxon>
        <taxon>Planctomycetaceae</taxon>
        <taxon>Polystyrenella</taxon>
    </lineage>
</organism>
<dbReference type="KEGG" id="plon:Pla110_16850"/>
<evidence type="ECO:0000259" key="12">
    <source>
        <dbReference type="SMART" id="SM00845"/>
    </source>
</evidence>
<dbReference type="InterPro" id="IPR004413">
    <property type="entry name" value="GatB"/>
</dbReference>
<comment type="function">
    <text evidence="8 11">Allows the formation of correctly charged Asn-tRNA(Asn) or Gln-tRNA(Gln) through the transamidation of misacylated Asp-tRNA(Asn) or Glu-tRNA(Gln) in organisms which lack either or both of asparaginyl-tRNA or glutaminyl-tRNA synthetases. The reaction takes place in the presence of glutamine and ATP through an activated phospho-Asp-tRNA(Asn) or phospho-Glu-tRNA(Gln).</text>
</comment>
<dbReference type="InterPro" id="IPR018027">
    <property type="entry name" value="Asn/Gln_amidotransferase"/>
</dbReference>
<dbReference type="GO" id="GO:0070681">
    <property type="term" value="P:glutaminyl-tRNAGln biosynthesis via transamidation"/>
    <property type="evidence" value="ECO:0007669"/>
    <property type="project" value="TreeGrafter"/>
</dbReference>
<gene>
    <name evidence="11 13" type="primary">gatB</name>
    <name evidence="13" type="ORF">Pla110_16850</name>
</gene>
<protein>
    <recommendedName>
        <fullName evidence="3 11">Aspartyl/glutamyl-tRNA(Asn/Gln) amidotransferase subunit B</fullName>
        <shortName evidence="11">Asp/Glu-ADT subunit B</shortName>
        <ecNumber evidence="11">6.3.5.-</ecNumber>
    </recommendedName>
</protein>
<evidence type="ECO:0000256" key="3">
    <source>
        <dbReference type="ARBA" id="ARBA00016923"/>
    </source>
</evidence>
<evidence type="ECO:0000256" key="5">
    <source>
        <dbReference type="ARBA" id="ARBA00022741"/>
    </source>
</evidence>
<dbReference type="NCBIfam" id="TIGR00133">
    <property type="entry name" value="gatB"/>
    <property type="match status" value="1"/>
</dbReference>
<dbReference type="HAMAP" id="MF_00121">
    <property type="entry name" value="GatB"/>
    <property type="match status" value="1"/>
</dbReference>
<dbReference type="InterPro" id="IPR014746">
    <property type="entry name" value="Gln_synth/guanido_kin_cat_dom"/>
</dbReference>
<dbReference type="AlphaFoldDB" id="A0A518CL56"/>
<comment type="similarity">
    <text evidence="1 11">Belongs to the GatB/GatE family. GatB subfamily.</text>
</comment>
<dbReference type="InterPro" id="IPR042114">
    <property type="entry name" value="GatB_C_1"/>
</dbReference>
<evidence type="ECO:0000256" key="7">
    <source>
        <dbReference type="ARBA" id="ARBA00022917"/>
    </source>
</evidence>